<dbReference type="PANTHER" id="PTHR43214">
    <property type="entry name" value="TWO-COMPONENT RESPONSE REGULATOR"/>
    <property type="match status" value="1"/>
</dbReference>
<name>A0ABT8F849_9BACT</name>
<evidence type="ECO:0000313" key="7">
    <source>
        <dbReference type="Proteomes" id="UP001168552"/>
    </source>
</evidence>
<dbReference type="PRINTS" id="PR00038">
    <property type="entry name" value="HTHLUXR"/>
</dbReference>
<dbReference type="CDD" id="cd17535">
    <property type="entry name" value="REC_NarL-like"/>
    <property type="match status" value="1"/>
</dbReference>
<evidence type="ECO:0000259" key="4">
    <source>
        <dbReference type="PROSITE" id="PS50043"/>
    </source>
</evidence>
<feature type="domain" description="Response regulatory" evidence="5">
    <location>
        <begin position="3"/>
        <end position="119"/>
    </location>
</feature>
<dbReference type="SMART" id="SM00421">
    <property type="entry name" value="HTH_LUXR"/>
    <property type="match status" value="1"/>
</dbReference>
<accession>A0ABT8F849</accession>
<comment type="caution">
    <text evidence="6">The sequence shown here is derived from an EMBL/GenBank/DDBJ whole genome shotgun (WGS) entry which is preliminary data.</text>
</comment>
<evidence type="ECO:0000259" key="5">
    <source>
        <dbReference type="PROSITE" id="PS50110"/>
    </source>
</evidence>
<protein>
    <submittedName>
        <fullName evidence="6">Response regulator transcription factor</fullName>
    </submittedName>
</protein>
<dbReference type="Pfam" id="PF00072">
    <property type="entry name" value="Response_reg"/>
    <property type="match status" value="1"/>
</dbReference>
<evidence type="ECO:0000256" key="2">
    <source>
        <dbReference type="ARBA" id="ARBA00023125"/>
    </source>
</evidence>
<gene>
    <name evidence="6" type="ORF">QWY31_14220</name>
</gene>
<dbReference type="Proteomes" id="UP001168552">
    <property type="component" value="Unassembled WGS sequence"/>
</dbReference>
<dbReference type="InterPro" id="IPR001789">
    <property type="entry name" value="Sig_transdc_resp-reg_receiver"/>
</dbReference>
<feature type="domain" description="HTH luxR-type" evidence="4">
    <location>
        <begin position="145"/>
        <end position="210"/>
    </location>
</feature>
<evidence type="ECO:0000256" key="3">
    <source>
        <dbReference type="PROSITE-ProRule" id="PRU00169"/>
    </source>
</evidence>
<dbReference type="SUPFAM" id="SSF46894">
    <property type="entry name" value="C-terminal effector domain of the bipartite response regulators"/>
    <property type="match status" value="1"/>
</dbReference>
<dbReference type="InterPro" id="IPR011006">
    <property type="entry name" value="CheY-like_superfamily"/>
</dbReference>
<dbReference type="Gene3D" id="3.40.50.2300">
    <property type="match status" value="1"/>
</dbReference>
<evidence type="ECO:0000256" key="1">
    <source>
        <dbReference type="ARBA" id="ARBA00022553"/>
    </source>
</evidence>
<dbReference type="SUPFAM" id="SSF52172">
    <property type="entry name" value="CheY-like"/>
    <property type="match status" value="1"/>
</dbReference>
<dbReference type="CDD" id="cd06170">
    <property type="entry name" value="LuxR_C_like"/>
    <property type="match status" value="1"/>
</dbReference>
<dbReference type="Pfam" id="PF00196">
    <property type="entry name" value="GerE"/>
    <property type="match status" value="1"/>
</dbReference>
<dbReference type="InterPro" id="IPR039420">
    <property type="entry name" value="WalR-like"/>
</dbReference>
<reference evidence="6" key="1">
    <citation type="submission" date="2023-06" db="EMBL/GenBank/DDBJ databases">
        <title>Cytophagales bacterium Strain LB-30, isolated from soil.</title>
        <authorList>
            <person name="Liu B."/>
        </authorList>
    </citation>
    <scope>NUCLEOTIDE SEQUENCE</scope>
    <source>
        <strain evidence="6">LB-30</strain>
    </source>
</reference>
<dbReference type="PROSITE" id="PS50043">
    <property type="entry name" value="HTH_LUXR_2"/>
    <property type="match status" value="1"/>
</dbReference>
<dbReference type="InterPro" id="IPR016032">
    <property type="entry name" value="Sig_transdc_resp-reg_C-effctor"/>
</dbReference>
<dbReference type="PANTHER" id="PTHR43214:SF43">
    <property type="entry name" value="TWO-COMPONENT RESPONSE REGULATOR"/>
    <property type="match status" value="1"/>
</dbReference>
<dbReference type="RefSeq" id="WP_320005200.1">
    <property type="nucleotide sequence ID" value="NZ_JAUHJS010000007.1"/>
</dbReference>
<keyword evidence="1 3" id="KW-0597">Phosphoprotein</keyword>
<keyword evidence="2" id="KW-0238">DNA-binding</keyword>
<organism evidence="6 7">
    <name type="scientific">Shiella aurantiaca</name>
    <dbReference type="NCBI Taxonomy" id="3058365"/>
    <lineage>
        <taxon>Bacteria</taxon>
        <taxon>Pseudomonadati</taxon>
        <taxon>Bacteroidota</taxon>
        <taxon>Cytophagia</taxon>
        <taxon>Cytophagales</taxon>
        <taxon>Shiellaceae</taxon>
        <taxon>Shiella</taxon>
    </lineage>
</organism>
<dbReference type="SMART" id="SM00448">
    <property type="entry name" value="REC"/>
    <property type="match status" value="1"/>
</dbReference>
<proteinExistence type="predicted"/>
<sequence length="212" mass="24154">MTTLVLVDDHKLFAQGVARLLASDPEFSVLAILDNGRALLHLLETEKPDVVLMDLNMPQMDGLETMRQMRAAGYKAKIIVLSMYAEEEMIKRCQEAGIDGYLLKDAEPDELIYTIKEVMSGEYQLHFSHIVRQAELPIYTEASRHFVNKFKLTKREFEIIGLVKEGLTNQEMADKLFLSVHTIQTHRKNILAKMQVNNTAELIGLFVESMKA</sequence>
<dbReference type="EMBL" id="JAUHJS010000007">
    <property type="protein sequence ID" value="MDN4166662.1"/>
    <property type="molecule type" value="Genomic_DNA"/>
</dbReference>
<dbReference type="InterPro" id="IPR058245">
    <property type="entry name" value="NreC/VraR/RcsB-like_REC"/>
</dbReference>
<dbReference type="InterPro" id="IPR000792">
    <property type="entry name" value="Tscrpt_reg_LuxR_C"/>
</dbReference>
<feature type="modified residue" description="4-aspartylphosphate" evidence="3">
    <location>
        <position position="54"/>
    </location>
</feature>
<evidence type="ECO:0000313" key="6">
    <source>
        <dbReference type="EMBL" id="MDN4166662.1"/>
    </source>
</evidence>
<dbReference type="PROSITE" id="PS50110">
    <property type="entry name" value="RESPONSE_REGULATORY"/>
    <property type="match status" value="1"/>
</dbReference>
<keyword evidence="7" id="KW-1185">Reference proteome</keyword>